<keyword evidence="3 10" id="KW-0812">Transmembrane</keyword>
<evidence type="ECO:0000256" key="8">
    <source>
        <dbReference type="ARBA" id="ARBA00023136"/>
    </source>
</evidence>
<dbReference type="Proteomes" id="UP000709295">
    <property type="component" value="Unassembled WGS sequence"/>
</dbReference>
<dbReference type="Pfam" id="PF00664">
    <property type="entry name" value="ABC_membrane"/>
    <property type="match status" value="2"/>
</dbReference>
<dbReference type="InterPro" id="IPR011527">
    <property type="entry name" value="ABC1_TM_dom"/>
</dbReference>
<keyword evidence="7 10" id="KW-1133">Transmembrane helix</keyword>
<evidence type="ECO:0000256" key="3">
    <source>
        <dbReference type="ARBA" id="ARBA00022692"/>
    </source>
</evidence>
<feature type="domain" description="ABC transmembrane type-1" evidence="12">
    <location>
        <begin position="115"/>
        <end position="399"/>
    </location>
</feature>
<gene>
    <name evidence="13" type="ORF">JG688_00009817</name>
</gene>
<feature type="compositionally biased region" description="Basic and acidic residues" evidence="9">
    <location>
        <begin position="684"/>
        <end position="700"/>
    </location>
</feature>
<name>A0A8J5IWT9_9STRA</name>
<dbReference type="CDD" id="cd18580">
    <property type="entry name" value="ABC_6TM_ABCC_D2"/>
    <property type="match status" value="1"/>
</dbReference>
<keyword evidence="5" id="KW-0547">Nucleotide-binding</keyword>
<evidence type="ECO:0000259" key="12">
    <source>
        <dbReference type="PROSITE" id="PS50929"/>
    </source>
</evidence>
<dbReference type="FunFam" id="3.40.50.300:FF:000163">
    <property type="entry name" value="Multidrug resistance-associated protein member 4"/>
    <property type="match status" value="1"/>
</dbReference>
<accession>A0A8J5IWT9</accession>
<evidence type="ECO:0000256" key="5">
    <source>
        <dbReference type="ARBA" id="ARBA00022741"/>
    </source>
</evidence>
<dbReference type="InterPro" id="IPR017871">
    <property type="entry name" value="ABC_transporter-like_CS"/>
</dbReference>
<dbReference type="GO" id="GO:0005524">
    <property type="term" value="F:ATP binding"/>
    <property type="evidence" value="ECO:0007669"/>
    <property type="project" value="UniProtKB-KW"/>
</dbReference>
<dbReference type="InterPro" id="IPR050173">
    <property type="entry name" value="ABC_transporter_C-like"/>
</dbReference>
<dbReference type="FunFam" id="1.20.1560.10:FF:000123">
    <property type="entry name" value="Mini-chromosome maintenance complex-binding protein"/>
    <property type="match status" value="1"/>
</dbReference>
<proteinExistence type="predicted"/>
<evidence type="ECO:0000259" key="11">
    <source>
        <dbReference type="PROSITE" id="PS50893"/>
    </source>
</evidence>
<dbReference type="GO" id="GO:0140359">
    <property type="term" value="F:ABC-type transporter activity"/>
    <property type="evidence" value="ECO:0007669"/>
    <property type="project" value="InterPro"/>
</dbReference>
<protein>
    <submittedName>
        <fullName evidence="13">Uncharacterized protein</fullName>
    </submittedName>
</protein>
<feature type="transmembrane region" description="Helical" evidence="10">
    <location>
        <begin position="973"/>
        <end position="993"/>
    </location>
</feature>
<dbReference type="InterPro" id="IPR044726">
    <property type="entry name" value="ABCC_6TM_D2"/>
</dbReference>
<feature type="region of interest" description="Disordered" evidence="9">
    <location>
        <begin position="684"/>
        <end position="706"/>
    </location>
</feature>
<feature type="region of interest" description="Disordered" evidence="9">
    <location>
        <begin position="1"/>
        <end position="31"/>
    </location>
</feature>
<dbReference type="PROSITE" id="PS50929">
    <property type="entry name" value="ABC_TM1F"/>
    <property type="match status" value="2"/>
</dbReference>
<feature type="domain" description="ABC transmembrane type-1" evidence="12">
    <location>
        <begin position="749"/>
        <end position="1020"/>
    </location>
</feature>
<feature type="transmembrane region" description="Helical" evidence="10">
    <location>
        <begin position="156"/>
        <end position="179"/>
    </location>
</feature>
<sequence>MTEQYPYAAGPQTPKSQCCTDDDPPSSFREQENPIRSASLFSMVSMAWMQPLISLGAKRPLEREDVWAMCPEDTCEVLRVQFEKELDTINNRETPPPLGIPRVALALVRTFPRQIAVVFASDLLFLAGSALMSFLVEAILDYINDRDNVFGIQNGYVLVVMLSLVAFISMMSFNFAWFISSRVGVSMRSLLLDAVYRKSLRLSSEARQKYSSGEIMTLISVDIDRVFNGMMNGPWVLLAPIGFTVTVVLIGVLFDPVAAVAGLVLLILVLATSFSLAKRIGRARRDLLPVTEERLRVTSEALQGIRVTKFYAWNESVATRVEKIRREEVKRYRRFHFLQILNSALLFLTPTFLAGVTIGVYVVYHGSFSVIQAFTLIAVINVSRQGVNAFPLGIADLSQSAVACHRIDEFLDSNELKSDDVENTTAESTASGSISVENAQFCWSAASISSRSDKDESFTCDMEATKDFSLEDVNLHIESGSLVMVVGTVGSGKSSLLQALLGEMKMTGGHVDISGEIAYVSQEAWIRNATLRDNIVFEGDFDSERYEKVLAASQLSLDLAALPSGDRTEIGERGINLSGGQKARVSVARALYRESADILLLDDPLSAVDPHVANAIFEQCILGLAKHKTRVLVVNSHYDLLVHADQIVAIQSGRIACEGNYAETVARFPELASKSTVREDFDAVNEDKQQVSTSKQEHQTDYSSPVDATDAKAEDRLVEKEDRVKGRVTGYIYKTYLDETGFGAFTVVVIVIAGYSVSQGLLVLVNWWQAYWADNMHHPNASYSASWFGLWYFGFIAFGAVATVCRSVSVMLLLLRSSKNLHDELFRRVLAAPVNTYFDVTPVGRILNRFSSDLDQMDSLLPQQWQNFVQNISLSVGGFIVCALASYWIGLSYIPVIAALVVTGFYFKKTSREVKRLEGISRSPVYNLLGETLNGVQTIRAFKMQSTFEQMNANAVDENASFFFVYWAAGRWLAVRLDTLSVVVIFVVSLYLVATKGQLGTLLSGISLVYALMLTSMVQSSVRDVDRTDNAMTSVERILHFREIPQEEDSPDALPVNVTLWPSRGAIKFDNLQLKYRPELPLVLRGVNMSVVGGEKVGICGRTGAGKSSLMIALFRICEFEKGTISIDGVDIQKVKLHDLRRSLAIIPQDPVLFSGSLRDNLDPFGEYSDAEIWTVLKQVHLARVVSAWGSGLRFILSEKGDNLSVGQRQLLCIGRALLKNSKIVVLDEATANVDTATDALIQATIRQTFADKTVLIIAHRINTIMHCNKIAVMDAGRVVEFGPPAELLAQPESIFASLAKPSKEKYLS</sequence>
<evidence type="ECO:0000313" key="14">
    <source>
        <dbReference type="Proteomes" id="UP000709295"/>
    </source>
</evidence>
<evidence type="ECO:0000256" key="2">
    <source>
        <dbReference type="ARBA" id="ARBA00022448"/>
    </source>
</evidence>
<dbReference type="CDD" id="cd03244">
    <property type="entry name" value="ABCC_MRP_domain2"/>
    <property type="match status" value="1"/>
</dbReference>
<reference evidence="13" key="1">
    <citation type="submission" date="2021-01" db="EMBL/GenBank/DDBJ databases">
        <title>Phytophthora aleatoria, a newly-described species from Pinus radiata is distinct from Phytophthora cactorum isolates based on comparative genomics.</title>
        <authorList>
            <person name="Mcdougal R."/>
            <person name="Panda P."/>
            <person name="Williams N."/>
            <person name="Studholme D.J."/>
        </authorList>
    </citation>
    <scope>NUCLEOTIDE SEQUENCE</scope>
    <source>
        <strain evidence="13">NZFS 4037</strain>
    </source>
</reference>
<keyword evidence="4" id="KW-0677">Repeat</keyword>
<feature type="transmembrane region" description="Helical" evidence="10">
    <location>
        <begin position="788"/>
        <end position="815"/>
    </location>
</feature>
<keyword evidence="2" id="KW-0813">Transport</keyword>
<comment type="subcellular location">
    <subcellularLocation>
        <location evidence="1">Vacuole membrane</location>
        <topology evidence="1">Multi-pass membrane protein</topology>
    </subcellularLocation>
</comment>
<evidence type="ECO:0000256" key="4">
    <source>
        <dbReference type="ARBA" id="ARBA00022737"/>
    </source>
</evidence>
<feature type="transmembrane region" description="Helical" evidence="10">
    <location>
        <begin position="892"/>
        <end position="907"/>
    </location>
</feature>
<dbReference type="InterPro" id="IPR044746">
    <property type="entry name" value="ABCC_6TM_D1"/>
</dbReference>
<feature type="transmembrane region" description="Helical" evidence="10">
    <location>
        <begin position="260"/>
        <end position="277"/>
    </location>
</feature>
<feature type="domain" description="ABC transporter" evidence="11">
    <location>
        <begin position="451"/>
        <end position="677"/>
    </location>
</feature>
<evidence type="ECO:0000256" key="7">
    <source>
        <dbReference type="ARBA" id="ARBA00022989"/>
    </source>
</evidence>
<evidence type="ECO:0000256" key="9">
    <source>
        <dbReference type="SAM" id="MobiDB-lite"/>
    </source>
</evidence>
<feature type="transmembrane region" description="Helical" evidence="10">
    <location>
        <begin position="115"/>
        <end position="136"/>
    </location>
</feature>
<organism evidence="13 14">
    <name type="scientific">Phytophthora aleatoria</name>
    <dbReference type="NCBI Taxonomy" id="2496075"/>
    <lineage>
        <taxon>Eukaryota</taxon>
        <taxon>Sar</taxon>
        <taxon>Stramenopiles</taxon>
        <taxon>Oomycota</taxon>
        <taxon>Peronosporomycetes</taxon>
        <taxon>Peronosporales</taxon>
        <taxon>Peronosporaceae</taxon>
        <taxon>Phytophthora</taxon>
    </lineage>
</organism>
<dbReference type="GO" id="GO:0016887">
    <property type="term" value="F:ATP hydrolysis activity"/>
    <property type="evidence" value="ECO:0007669"/>
    <property type="project" value="InterPro"/>
</dbReference>
<dbReference type="GO" id="GO:0005774">
    <property type="term" value="C:vacuolar membrane"/>
    <property type="evidence" value="ECO:0007669"/>
    <property type="project" value="UniProtKB-SubCell"/>
</dbReference>
<evidence type="ECO:0000313" key="13">
    <source>
        <dbReference type="EMBL" id="KAG6960014.1"/>
    </source>
</evidence>
<dbReference type="PANTHER" id="PTHR24223">
    <property type="entry name" value="ATP-BINDING CASSETTE SUB-FAMILY C"/>
    <property type="match status" value="1"/>
</dbReference>
<evidence type="ECO:0000256" key="6">
    <source>
        <dbReference type="ARBA" id="ARBA00022840"/>
    </source>
</evidence>
<feature type="transmembrane region" description="Helical" evidence="10">
    <location>
        <begin position="335"/>
        <end position="356"/>
    </location>
</feature>
<feature type="transmembrane region" description="Helical" evidence="10">
    <location>
        <begin position="742"/>
        <end position="768"/>
    </location>
</feature>
<keyword evidence="6" id="KW-0067">ATP-binding</keyword>
<dbReference type="InterPro" id="IPR003439">
    <property type="entry name" value="ABC_transporter-like_ATP-bd"/>
</dbReference>
<dbReference type="EMBL" id="JAENGY010000583">
    <property type="protein sequence ID" value="KAG6960014.1"/>
    <property type="molecule type" value="Genomic_DNA"/>
</dbReference>
<keyword evidence="14" id="KW-1185">Reference proteome</keyword>
<dbReference type="CDD" id="cd03250">
    <property type="entry name" value="ABCC_MRP_domain1"/>
    <property type="match status" value="1"/>
</dbReference>
<keyword evidence="8 10" id="KW-0472">Membrane</keyword>
<evidence type="ECO:0000256" key="10">
    <source>
        <dbReference type="SAM" id="Phobius"/>
    </source>
</evidence>
<dbReference type="InterPro" id="IPR003593">
    <property type="entry name" value="AAA+_ATPase"/>
</dbReference>
<feature type="domain" description="ABC transporter" evidence="11">
    <location>
        <begin position="1067"/>
        <end position="1301"/>
    </location>
</feature>
<dbReference type="FunFam" id="3.40.50.300:FF:000997">
    <property type="entry name" value="Multidrug resistance-associated protein 1"/>
    <property type="match status" value="1"/>
</dbReference>
<dbReference type="PROSITE" id="PS50893">
    <property type="entry name" value="ABC_TRANSPORTER_2"/>
    <property type="match status" value="2"/>
</dbReference>
<feature type="transmembrane region" description="Helical" evidence="10">
    <location>
        <begin position="235"/>
        <end position="254"/>
    </location>
</feature>
<evidence type="ECO:0000256" key="1">
    <source>
        <dbReference type="ARBA" id="ARBA00004128"/>
    </source>
</evidence>
<dbReference type="SMART" id="SM00382">
    <property type="entry name" value="AAA"/>
    <property type="match status" value="2"/>
</dbReference>
<dbReference type="PROSITE" id="PS00211">
    <property type="entry name" value="ABC_TRANSPORTER_1"/>
    <property type="match status" value="2"/>
</dbReference>
<dbReference type="CDD" id="cd18579">
    <property type="entry name" value="ABC_6TM_ABCC_D1"/>
    <property type="match status" value="1"/>
</dbReference>
<dbReference type="PANTHER" id="PTHR24223:SF443">
    <property type="entry name" value="MULTIDRUG-RESISTANCE LIKE PROTEIN 1, ISOFORM I"/>
    <property type="match status" value="1"/>
</dbReference>
<dbReference type="Pfam" id="PF00005">
    <property type="entry name" value="ABC_tran"/>
    <property type="match status" value="2"/>
</dbReference>
<comment type="caution">
    <text evidence="13">The sequence shown here is derived from an EMBL/GenBank/DDBJ whole genome shotgun (WGS) entry which is preliminary data.</text>
</comment>